<comment type="caution">
    <text evidence="1">The sequence shown here is derived from an EMBL/GenBank/DDBJ whole genome shotgun (WGS) entry which is preliminary data.</text>
</comment>
<accession>A0ABV1SB06</accession>
<sequence length="48" mass="5586">MEDNILKILDDLDLEEVSLLLDQDFSMPIDNKIKNRIKSSVIKKLDLI</sequence>
<gene>
    <name evidence="1" type="ORF">ABQG71_21565</name>
</gene>
<organism evidence="1 2">
    <name type="scientific">Bacillus altitudinis</name>
    <dbReference type="NCBI Taxonomy" id="293387"/>
    <lineage>
        <taxon>Bacteria</taxon>
        <taxon>Bacillati</taxon>
        <taxon>Bacillota</taxon>
        <taxon>Bacilli</taxon>
        <taxon>Bacillales</taxon>
        <taxon>Bacillaceae</taxon>
        <taxon>Bacillus</taxon>
    </lineage>
</organism>
<name>A0ABV1SB06_BACAB</name>
<dbReference type="EMBL" id="JBEOME010000092">
    <property type="protein sequence ID" value="MER3123730.1"/>
    <property type="molecule type" value="Genomic_DNA"/>
</dbReference>
<dbReference type="RefSeq" id="WP_350387101.1">
    <property type="nucleotide sequence ID" value="NZ_JBEOME010000092.1"/>
</dbReference>
<evidence type="ECO:0000313" key="1">
    <source>
        <dbReference type="EMBL" id="MER3123730.1"/>
    </source>
</evidence>
<proteinExistence type="predicted"/>
<reference evidence="1 2" key="1">
    <citation type="submission" date="2024-06" db="EMBL/GenBank/DDBJ databases">
        <title>Construction of an artificial bacterial consortium using nitrogen cycle bacteria from Cuatro Cienegas Basin and a mangrove forest.</title>
        <authorList>
            <person name="Aguilera-Najera D."/>
            <person name="Marquez-Cianci L."/>
            <person name="Martinez-Perez E."/>
            <person name="Rosas-Barrera M."/>
            <person name="Rodriguez-Cruz U.E."/>
            <person name="Tapia-Lopez R."/>
            <person name="Eguiarte L.E."/>
            <person name="Souza-Saldivar V."/>
        </authorList>
    </citation>
    <scope>NUCLEOTIDE SEQUENCE [LARGE SCALE GENOMIC DNA]</scope>
    <source>
        <strain evidence="1 2">S14-15</strain>
    </source>
</reference>
<protein>
    <submittedName>
        <fullName evidence="1">Uncharacterized protein</fullName>
    </submittedName>
</protein>
<evidence type="ECO:0000313" key="2">
    <source>
        <dbReference type="Proteomes" id="UP001467674"/>
    </source>
</evidence>
<dbReference type="Proteomes" id="UP001467674">
    <property type="component" value="Unassembled WGS sequence"/>
</dbReference>
<keyword evidence="2" id="KW-1185">Reference proteome</keyword>